<evidence type="ECO:0000313" key="6">
    <source>
        <dbReference type="Proteomes" id="UP000027586"/>
    </source>
</evidence>
<dbReference type="InterPro" id="IPR007751">
    <property type="entry name" value="DUF676_lipase-like"/>
</dbReference>
<dbReference type="InterPro" id="IPR029058">
    <property type="entry name" value="AB_hydrolase_fold"/>
</dbReference>
<keyword evidence="3" id="KW-0812">Transmembrane</keyword>
<name>A0A068RZC1_9FUNG</name>
<keyword evidence="3" id="KW-1133">Transmembrane helix</keyword>
<dbReference type="InterPro" id="IPR044294">
    <property type="entry name" value="Lipase-like"/>
</dbReference>
<dbReference type="PANTHER" id="PTHR12482:SF62">
    <property type="entry name" value="LIPASE ROG1-RELATED"/>
    <property type="match status" value="1"/>
</dbReference>
<evidence type="ECO:0000256" key="1">
    <source>
        <dbReference type="ARBA" id="ARBA00007920"/>
    </source>
</evidence>
<dbReference type="Pfam" id="PF05057">
    <property type="entry name" value="DUF676"/>
    <property type="match status" value="1"/>
</dbReference>
<dbReference type="Proteomes" id="UP000027586">
    <property type="component" value="Unassembled WGS sequence"/>
</dbReference>
<proteinExistence type="inferred from homology"/>
<dbReference type="STRING" id="1263082.A0A068RZC1"/>
<dbReference type="EMBL" id="CBTN010000026">
    <property type="protein sequence ID" value="CDH54957.1"/>
    <property type="molecule type" value="Genomic_DNA"/>
</dbReference>
<feature type="domain" description="DUF676" evidence="4">
    <location>
        <begin position="4"/>
        <end position="202"/>
    </location>
</feature>
<evidence type="ECO:0000313" key="5">
    <source>
        <dbReference type="EMBL" id="CDH54957.1"/>
    </source>
</evidence>
<comment type="caution">
    <text evidence="5">The sequence shown here is derived from an EMBL/GenBank/DDBJ whole genome shotgun (WGS) entry which is preliminary data.</text>
</comment>
<dbReference type="SUPFAM" id="SSF53474">
    <property type="entry name" value="alpha/beta-Hydrolases"/>
    <property type="match status" value="1"/>
</dbReference>
<reference evidence="5" key="1">
    <citation type="submission" date="2013-08" db="EMBL/GenBank/DDBJ databases">
        <title>Gene expansion shapes genome architecture in the human pathogen Lichtheimia corymbifera: an evolutionary genomics analysis in the ancient terrestrial Mucorales (Mucoromycotina).</title>
        <authorList>
            <person name="Schwartze V.U."/>
            <person name="Winter S."/>
            <person name="Shelest E."/>
            <person name="Marcet-Houben M."/>
            <person name="Horn F."/>
            <person name="Wehner S."/>
            <person name="Hoffmann K."/>
            <person name="Riege K."/>
            <person name="Sammeth M."/>
            <person name="Nowrousian M."/>
            <person name="Valiante V."/>
            <person name="Linde J."/>
            <person name="Jacobsen I.D."/>
            <person name="Marz M."/>
            <person name="Brakhage A.A."/>
            <person name="Gabaldon T."/>
            <person name="Bocker S."/>
            <person name="Voigt K."/>
        </authorList>
    </citation>
    <scope>NUCLEOTIDE SEQUENCE [LARGE SCALE GENOMIC DNA]</scope>
    <source>
        <strain evidence="5">FSU 9682</strain>
    </source>
</reference>
<dbReference type="VEuPathDB" id="FungiDB:LCOR_06160.1"/>
<comment type="similarity">
    <text evidence="1">Belongs to the putative lipase ROG1 family.</text>
</comment>
<dbReference type="AlphaFoldDB" id="A0A068RZC1"/>
<evidence type="ECO:0000256" key="3">
    <source>
        <dbReference type="SAM" id="Phobius"/>
    </source>
</evidence>
<dbReference type="Gene3D" id="3.40.50.1820">
    <property type="entry name" value="alpha/beta hydrolase"/>
    <property type="match status" value="1"/>
</dbReference>
<protein>
    <submittedName>
        <fullName evidence="5">Lipase serine</fullName>
    </submittedName>
</protein>
<evidence type="ECO:0000259" key="4">
    <source>
        <dbReference type="Pfam" id="PF05057"/>
    </source>
</evidence>
<feature type="region of interest" description="Disordered" evidence="2">
    <location>
        <begin position="240"/>
        <end position="261"/>
    </location>
</feature>
<feature type="transmembrane region" description="Helical" evidence="3">
    <location>
        <begin position="268"/>
        <end position="292"/>
    </location>
</feature>
<dbReference type="OrthoDB" id="273452at2759"/>
<evidence type="ECO:0000256" key="2">
    <source>
        <dbReference type="SAM" id="MobiDB-lite"/>
    </source>
</evidence>
<sequence length="451" mass="51257">MTQVTLIVLQHGLWGNKNHMRFIRKAIEEACDASDAIDILNVDINEGKYTYDGIDVCGERLVQKIRDRVDELNNNKDTQVEGVVMVGYSLGGLMLRYAIGVLGKSGFFDNIKPLLYVTFATPHLGVRREPKSTFLKFYNYITGHILSRTGEQLQLLDDYQHGLPILSVLADPKREFHQYLSRFKQRRTYANVANDRTVPYWTAAMEITNHFEIMKDLDISVDSTYSSIITAFDLLQHDEDKNDDSTTTKTTTRSARPSKKRKRSKDGILVKCLLVVFSPLLPVVALLALLYIGSQGLMSRLRVARLLAASSSQKRQQLIQSETIRRSSKSNHSTILEEENQEVLVDTLDATNIPTNPSPAVNMHEETTKKRSSLYNVMPSERITKVVQPMALSVHQIQMQKHLDQLEWERVLVYIRGFNAHASIVCRERRFVNDGGRAAIQHFVDTLFAAC</sequence>
<gene>
    <name evidence="5" type="ORF">LCOR_06160.1</name>
</gene>
<accession>A0A068RZC1</accession>
<organism evidence="5 6">
    <name type="scientific">Lichtheimia corymbifera JMRC:FSU:9682</name>
    <dbReference type="NCBI Taxonomy" id="1263082"/>
    <lineage>
        <taxon>Eukaryota</taxon>
        <taxon>Fungi</taxon>
        <taxon>Fungi incertae sedis</taxon>
        <taxon>Mucoromycota</taxon>
        <taxon>Mucoromycotina</taxon>
        <taxon>Mucoromycetes</taxon>
        <taxon>Mucorales</taxon>
        <taxon>Lichtheimiaceae</taxon>
        <taxon>Lichtheimia</taxon>
    </lineage>
</organism>
<keyword evidence="6" id="KW-1185">Reference proteome</keyword>
<dbReference type="PANTHER" id="PTHR12482">
    <property type="entry name" value="LIPASE ROG1-RELATED-RELATED"/>
    <property type="match status" value="1"/>
</dbReference>
<keyword evidence="3" id="KW-0472">Membrane</keyword>